<evidence type="ECO:0000256" key="2">
    <source>
        <dbReference type="ARBA" id="ARBA00008086"/>
    </source>
</evidence>
<sequence length="276" mass="31314">MEIRYESSPREVERMNTSELRENFLVEQVFVEDKIQVVYSHYERLIVGGAKPVNNSLTLGTYDALKSEYFLERRELGAINVGGKGYILADGQRFDLDKLSCLYIGKGVKEVVFHSEDAGNPALFYILSAPAHASYPTTLYTKEQAFPMTIGAPETSNHRTVYKYIHADGIDSCQLVMGLTILHNGSIWNTMPPHVHDRRAEIYLYFDVDPAHGVMHFMGKPDETRHMWVRNHQAIISPPWSIHSGAGSASYSFIWGMGGENKDYTDMDFVDLNLLR</sequence>
<dbReference type="SUPFAM" id="SSF51182">
    <property type="entry name" value="RmlC-like cupins"/>
    <property type="match status" value="1"/>
</dbReference>
<dbReference type="InterPro" id="IPR021120">
    <property type="entry name" value="KduI/IolB_isomerase"/>
</dbReference>
<dbReference type="CDD" id="cd20491">
    <property type="entry name" value="cupin_KduI_C"/>
    <property type="match status" value="1"/>
</dbReference>
<protein>
    <recommendedName>
        <fullName evidence="6">4-deoxy-L-threo-5-hexosulose-uronate ketol-isomerase</fullName>
        <ecNumber evidence="6">5.3.1.17</ecNumber>
    </recommendedName>
    <alternativeName>
        <fullName evidence="6">5-keto-4-deoxyuronate isomerase</fullName>
    </alternativeName>
    <alternativeName>
        <fullName evidence="6">DKI isomerase</fullName>
    </alternativeName>
</protein>
<dbReference type="PIRSF" id="PIRSF006625">
    <property type="entry name" value="KduI"/>
    <property type="match status" value="1"/>
</dbReference>
<dbReference type="CDD" id="cd20294">
    <property type="entry name" value="cupin_KduI_N"/>
    <property type="match status" value="1"/>
</dbReference>
<dbReference type="OrthoDB" id="9770644at2"/>
<dbReference type="RefSeq" id="WP_013408399.1">
    <property type="nucleotide sequence ID" value="NC_014655.1"/>
</dbReference>
<dbReference type="HAMAP" id="MF_00687">
    <property type="entry name" value="KduI"/>
    <property type="match status" value="1"/>
</dbReference>
<dbReference type="KEGG" id="lby:Lbys_1642"/>
<proteinExistence type="inferred from homology"/>
<dbReference type="STRING" id="649349.Lbys_1642"/>
<dbReference type="GO" id="GO:0045490">
    <property type="term" value="P:pectin catabolic process"/>
    <property type="evidence" value="ECO:0007669"/>
    <property type="project" value="UniProtKB-UniRule"/>
</dbReference>
<feature type="binding site" evidence="6">
    <location>
        <position position="194"/>
    </location>
    <ligand>
        <name>Zn(2+)</name>
        <dbReference type="ChEBI" id="CHEBI:29105"/>
    </ligand>
</feature>
<dbReference type="Gene3D" id="2.60.120.10">
    <property type="entry name" value="Jelly Rolls"/>
    <property type="match status" value="1"/>
</dbReference>
<dbReference type="HOGENOM" id="CLU_062609_0_0_10"/>
<evidence type="ECO:0000256" key="5">
    <source>
        <dbReference type="ARBA" id="ARBA00023235"/>
    </source>
</evidence>
<evidence type="ECO:0000313" key="8">
    <source>
        <dbReference type="Proteomes" id="UP000007435"/>
    </source>
</evidence>
<dbReference type="UniPathway" id="UPA00545">
    <property type="reaction ID" value="UER00826"/>
</dbReference>
<dbReference type="GO" id="GO:0008270">
    <property type="term" value="F:zinc ion binding"/>
    <property type="evidence" value="ECO:0007669"/>
    <property type="project" value="UniProtKB-UniRule"/>
</dbReference>
<dbReference type="GO" id="GO:0008697">
    <property type="term" value="F:4-deoxy-L-threo-5-hexosulose-uronate ketol-isomerase activity"/>
    <property type="evidence" value="ECO:0007669"/>
    <property type="project" value="UniProtKB-UniRule"/>
</dbReference>
<dbReference type="Gene3D" id="2.60.120.520">
    <property type="entry name" value="pectin degrading enzyme 5-keto 4- deoxyuronate isomerase, domain 1"/>
    <property type="match status" value="1"/>
</dbReference>
<feature type="binding site" evidence="6">
    <location>
        <position position="243"/>
    </location>
    <ligand>
        <name>Zn(2+)</name>
        <dbReference type="ChEBI" id="CHEBI:29105"/>
    </ligand>
</feature>
<dbReference type="eggNOG" id="COG3717">
    <property type="taxonomic scope" value="Bacteria"/>
</dbReference>
<dbReference type="InterPro" id="IPR014710">
    <property type="entry name" value="RmlC-like_jellyroll"/>
</dbReference>
<accession>E4RYV3</accession>
<keyword evidence="4 6" id="KW-0862">Zinc</keyword>
<dbReference type="EC" id="5.3.1.17" evidence="6"/>
<organism evidence="7 8">
    <name type="scientific">Leadbetterella byssophila (strain DSM 17132 / JCM 16389 / KACC 11308 / NBRC 106382 / 4M15)</name>
    <dbReference type="NCBI Taxonomy" id="649349"/>
    <lineage>
        <taxon>Bacteria</taxon>
        <taxon>Pseudomonadati</taxon>
        <taxon>Bacteroidota</taxon>
        <taxon>Cytophagia</taxon>
        <taxon>Cytophagales</taxon>
        <taxon>Leadbetterellaceae</taxon>
        <taxon>Leadbetterella</taxon>
    </lineage>
</organism>
<keyword evidence="8" id="KW-1185">Reference proteome</keyword>
<dbReference type="PANTHER" id="PTHR38461">
    <property type="entry name" value="4-DEOXY-L-THREO-5-HEXOSULOSE-URONATE KETOL-ISOMERASE"/>
    <property type="match status" value="1"/>
</dbReference>
<comment type="catalytic activity">
    <reaction evidence="1 6">
        <text>5-dehydro-4-deoxy-D-glucuronate = 3-deoxy-D-glycero-2,5-hexodiulosonate</text>
        <dbReference type="Rhea" id="RHEA:23896"/>
        <dbReference type="ChEBI" id="CHEBI:17117"/>
        <dbReference type="ChEBI" id="CHEBI:29071"/>
        <dbReference type="EC" id="5.3.1.17"/>
    </reaction>
</comment>
<dbReference type="InterPro" id="IPR007045">
    <property type="entry name" value="KduI"/>
</dbReference>
<reference key="1">
    <citation type="submission" date="2010-11" db="EMBL/GenBank/DDBJ databases">
        <title>The complete genome of Leadbetterella byssophila DSM 17132.</title>
        <authorList>
            <consortium name="US DOE Joint Genome Institute (JGI-PGF)"/>
            <person name="Lucas S."/>
            <person name="Copeland A."/>
            <person name="Lapidus A."/>
            <person name="Glavina del Rio T."/>
            <person name="Dalin E."/>
            <person name="Tice H."/>
            <person name="Bruce D."/>
            <person name="Goodwin L."/>
            <person name="Pitluck S."/>
            <person name="Kyrpides N."/>
            <person name="Mavromatis K."/>
            <person name="Ivanova N."/>
            <person name="Teshima H."/>
            <person name="Brettin T."/>
            <person name="Detter J.C."/>
            <person name="Han C."/>
            <person name="Tapia R."/>
            <person name="Land M."/>
            <person name="Hauser L."/>
            <person name="Markowitz V."/>
            <person name="Cheng J.-F."/>
            <person name="Hugenholtz P."/>
            <person name="Woyke T."/>
            <person name="Wu D."/>
            <person name="Tindall B."/>
            <person name="Pomrenke H.G."/>
            <person name="Brambilla E."/>
            <person name="Klenk H.-P."/>
            <person name="Eisen J.A."/>
        </authorList>
    </citation>
    <scope>NUCLEOTIDE SEQUENCE [LARGE SCALE GENOMIC DNA]</scope>
    <source>
        <strain>DSM 17132</strain>
    </source>
</reference>
<dbReference type="Pfam" id="PF04962">
    <property type="entry name" value="KduI"/>
    <property type="match status" value="1"/>
</dbReference>
<dbReference type="EMBL" id="CP002305">
    <property type="protein sequence ID" value="ADQ17350.1"/>
    <property type="molecule type" value="Genomic_DNA"/>
</dbReference>
<comment type="pathway">
    <text evidence="6">Glycan metabolism; pectin degradation; 2-dehydro-3-deoxy-D-gluconate from pectin: step 4/5.</text>
</comment>
<dbReference type="GO" id="GO:0019698">
    <property type="term" value="P:D-galacturonate catabolic process"/>
    <property type="evidence" value="ECO:0007669"/>
    <property type="project" value="TreeGrafter"/>
</dbReference>
<reference evidence="7 8" key="2">
    <citation type="journal article" date="2011" name="Stand. Genomic Sci.">
        <title>Complete genome sequence of Leadbetterella byssophila type strain (4M15).</title>
        <authorList>
            <person name="Abt B."/>
            <person name="Teshima H."/>
            <person name="Lucas S."/>
            <person name="Lapidus A."/>
            <person name="Del Rio T.G."/>
            <person name="Nolan M."/>
            <person name="Tice H."/>
            <person name="Cheng J.F."/>
            <person name="Pitluck S."/>
            <person name="Liolios K."/>
            <person name="Pagani I."/>
            <person name="Ivanova N."/>
            <person name="Mavromatis K."/>
            <person name="Pati A."/>
            <person name="Tapia R."/>
            <person name="Han C."/>
            <person name="Goodwin L."/>
            <person name="Chen A."/>
            <person name="Palaniappan K."/>
            <person name="Land M."/>
            <person name="Hauser L."/>
            <person name="Chang Y.J."/>
            <person name="Jeffries C.D."/>
            <person name="Rohde M."/>
            <person name="Goker M."/>
            <person name="Tindall B.J."/>
            <person name="Detter J.C."/>
            <person name="Woyke T."/>
            <person name="Bristow J."/>
            <person name="Eisen J.A."/>
            <person name="Markowitz V."/>
            <person name="Hugenholtz P."/>
            <person name="Klenk H.P."/>
            <person name="Kyrpides N.C."/>
        </authorList>
    </citation>
    <scope>NUCLEOTIDE SEQUENCE [LARGE SCALE GENOMIC DNA]</scope>
    <source>
        <strain evidence="8">DSM 17132 / JCM 16389 / KACC 11308 / NBRC 106382 / 4M15</strain>
    </source>
</reference>
<evidence type="ECO:0000313" key="7">
    <source>
        <dbReference type="EMBL" id="ADQ17350.1"/>
    </source>
</evidence>
<evidence type="ECO:0000256" key="3">
    <source>
        <dbReference type="ARBA" id="ARBA00022723"/>
    </source>
</evidence>
<comment type="similarity">
    <text evidence="2 6">Belongs to the KduI family.</text>
</comment>
<dbReference type="InterPro" id="IPR011051">
    <property type="entry name" value="RmlC_Cupin_sf"/>
</dbReference>
<keyword evidence="3 6" id="KW-0479">Metal-binding</keyword>
<feature type="binding site" evidence="6">
    <location>
        <position position="196"/>
    </location>
    <ligand>
        <name>Zn(2+)</name>
        <dbReference type="ChEBI" id="CHEBI:29105"/>
    </ligand>
</feature>
<dbReference type="GO" id="GO:0042840">
    <property type="term" value="P:D-glucuronate catabolic process"/>
    <property type="evidence" value="ECO:0007669"/>
    <property type="project" value="TreeGrafter"/>
</dbReference>
<gene>
    <name evidence="6" type="primary">kduI</name>
    <name evidence="7" type="ordered locus">Lbys_1642</name>
</gene>
<dbReference type="NCBIfam" id="NF002091">
    <property type="entry name" value="PRK00924.1"/>
    <property type="match status" value="1"/>
</dbReference>
<keyword evidence="5 6" id="KW-0413">Isomerase</keyword>
<feature type="binding site" evidence="6">
    <location>
        <position position="201"/>
    </location>
    <ligand>
        <name>Zn(2+)</name>
        <dbReference type="ChEBI" id="CHEBI:29105"/>
    </ligand>
</feature>
<evidence type="ECO:0000256" key="1">
    <source>
        <dbReference type="ARBA" id="ARBA00000552"/>
    </source>
</evidence>
<evidence type="ECO:0000256" key="4">
    <source>
        <dbReference type="ARBA" id="ARBA00022833"/>
    </source>
</evidence>
<dbReference type="Proteomes" id="UP000007435">
    <property type="component" value="Chromosome"/>
</dbReference>
<comment type="function">
    <text evidence="6">Catalyzes the isomerization of 5-dehydro-4-deoxy-D-glucuronate to 3-deoxy-D-glycero-2,5-hexodiulosonate.</text>
</comment>
<evidence type="ECO:0000256" key="6">
    <source>
        <dbReference type="HAMAP-Rule" id="MF_00687"/>
    </source>
</evidence>
<name>E4RYV3_LEAB4</name>
<dbReference type="PANTHER" id="PTHR38461:SF1">
    <property type="entry name" value="4-DEOXY-L-THREO-5-HEXOSULOSE-URONATE KETOL-ISOMERASE"/>
    <property type="match status" value="1"/>
</dbReference>
<dbReference type="AlphaFoldDB" id="E4RYV3"/>
<dbReference type="InterPro" id="IPR027449">
    <property type="entry name" value="KduI_N"/>
</dbReference>
<comment type="cofactor">
    <cofactor evidence="6">
        <name>Zn(2+)</name>
        <dbReference type="ChEBI" id="CHEBI:29105"/>
    </cofactor>
    <text evidence="6">Binds 1 zinc ion per subunit.</text>
</comment>